<evidence type="ECO:0000313" key="2">
    <source>
        <dbReference type="Proteomes" id="UP001595712"/>
    </source>
</evidence>
<name>A0ABV7Q0V2_9ACTN</name>
<organism evidence="1 2">
    <name type="scientific">Glycomyces rhizosphaerae</name>
    <dbReference type="NCBI Taxonomy" id="2054422"/>
    <lineage>
        <taxon>Bacteria</taxon>
        <taxon>Bacillati</taxon>
        <taxon>Actinomycetota</taxon>
        <taxon>Actinomycetes</taxon>
        <taxon>Glycomycetales</taxon>
        <taxon>Glycomycetaceae</taxon>
        <taxon>Glycomyces</taxon>
    </lineage>
</organism>
<comment type="caution">
    <text evidence="1">The sequence shown here is derived from an EMBL/GenBank/DDBJ whole genome shotgun (WGS) entry which is preliminary data.</text>
</comment>
<keyword evidence="2" id="KW-1185">Reference proteome</keyword>
<protein>
    <submittedName>
        <fullName evidence="1">Uncharacterized protein</fullName>
    </submittedName>
</protein>
<dbReference type="EMBL" id="JBHRWO010000019">
    <property type="protein sequence ID" value="MFC3494466.1"/>
    <property type="molecule type" value="Genomic_DNA"/>
</dbReference>
<gene>
    <name evidence="1" type="ORF">ACFO8M_18425</name>
</gene>
<dbReference type="RefSeq" id="WP_387978241.1">
    <property type="nucleotide sequence ID" value="NZ_JBHRWO010000019.1"/>
</dbReference>
<reference evidence="2" key="1">
    <citation type="journal article" date="2019" name="Int. J. Syst. Evol. Microbiol.">
        <title>The Global Catalogue of Microorganisms (GCM) 10K type strain sequencing project: providing services to taxonomists for standard genome sequencing and annotation.</title>
        <authorList>
            <consortium name="The Broad Institute Genomics Platform"/>
            <consortium name="The Broad Institute Genome Sequencing Center for Infectious Disease"/>
            <person name="Wu L."/>
            <person name="Ma J."/>
        </authorList>
    </citation>
    <scope>NUCLEOTIDE SEQUENCE [LARGE SCALE GENOMIC DNA]</scope>
    <source>
        <strain evidence="2">CGMCC 4.7396</strain>
    </source>
</reference>
<proteinExistence type="predicted"/>
<accession>A0ABV7Q0V2</accession>
<sequence length="141" mass="15382">MSDATPEGAQGWRRLFKFGPQQSGRAVGLGDIAKVVEARPRQDAASAVPPGLDRDQVTAVVSLIDALQGYSEAVVRLGPLIVTKCGVQLRAYHLTEDEAMHLQRHPEALESAAELIGLFDELRDGREVPPDGPRKGRHRRL</sequence>
<dbReference type="Proteomes" id="UP001595712">
    <property type="component" value="Unassembled WGS sequence"/>
</dbReference>
<evidence type="ECO:0000313" key="1">
    <source>
        <dbReference type="EMBL" id="MFC3494466.1"/>
    </source>
</evidence>